<reference evidence="3" key="1">
    <citation type="submission" date="2016-10" db="EMBL/GenBank/DDBJ databases">
        <authorList>
            <person name="Varghese N."/>
            <person name="Submissions S."/>
        </authorList>
    </citation>
    <scope>NUCLEOTIDE SEQUENCE [LARGE SCALE GENOMIC DNA]</scope>
    <source>
        <strain evidence="3">DSM 44209</strain>
    </source>
</reference>
<name>A0A1I0E2I6_9ACTN</name>
<evidence type="ECO:0000256" key="1">
    <source>
        <dbReference type="SAM" id="MobiDB-lite"/>
    </source>
</evidence>
<gene>
    <name evidence="2" type="ORF">SAMN04488546_2300</name>
</gene>
<dbReference type="EMBL" id="FOIE01000004">
    <property type="protein sequence ID" value="SET39075.1"/>
    <property type="molecule type" value="Genomic_DNA"/>
</dbReference>
<evidence type="ECO:0000313" key="2">
    <source>
        <dbReference type="EMBL" id="SET39075.1"/>
    </source>
</evidence>
<dbReference type="Proteomes" id="UP000198507">
    <property type="component" value="Unassembled WGS sequence"/>
</dbReference>
<accession>A0A1I0E2I6</accession>
<keyword evidence="3" id="KW-1185">Reference proteome</keyword>
<feature type="region of interest" description="Disordered" evidence="1">
    <location>
        <begin position="25"/>
        <end position="66"/>
    </location>
</feature>
<sequence>MELIVILLVLIMFVGAVAAIAGLKTSPPASRSQPPLSVPSASDEARREESARHAEESRRADEARRAEEARRARREAEAVYAEVVALEAAAHALPGGSPAAPVLTAGLRLLTQDEATRRAEVCLDDPIPEVARDGAAPGGDVEPVKSFVETLQRRSVAVAGIEQLALRGFAVAAGSTTDDVASLAVMAALPASLDAVQDAVLARLGDPAFAVDVAGALDATVEHALGNIVPGIGAAGLPHLGLLGEVGKALTTTGLRGMPVAVAKWGGKEILHGLKELGEQVGHSEQVAEQLGLLVQHGSAVAEAIPDLPGLDGPLGPLPVITVALSGMREVRLLNKKKTTAASAARNFSLDVGGVGGGGAIGAATGAVIGSAVPVVGTAVGALIGGIGGAMGGRKASNAVKTGPLRRAEAALAQVQDAHPGRMRDAADRLVGAVTVDAATARNAGTVAPAPRLAGHRRALDGATAEFRAATDAHVREIDAILARAQRAVSAGLIAAPSSTRTVAALAATRAALARTAGAAPLPALCALAHAAPPVCPQGRLGAEYRAAASRTTEHLDRIGAAHAAAVRGWSTQAISRFTTTFERLATAVQKDVAVYRDEATTALTELDAATATVRTEAGKLGITTGAV</sequence>
<protein>
    <submittedName>
        <fullName evidence="2">Uncharacterized protein</fullName>
    </submittedName>
</protein>
<evidence type="ECO:0000313" key="3">
    <source>
        <dbReference type="Proteomes" id="UP000198507"/>
    </source>
</evidence>
<proteinExistence type="predicted"/>
<dbReference type="RefSeq" id="WP_139206881.1">
    <property type="nucleotide sequence ID" value="NZ_FOIE01000004.1"/>
</dbReference>
<dbReference type="AlphaFoldDB" id="A0A1I0E2I6"/>
<feature type="compositionally biased region" description="Basic and acidic residues" evidence="1">
    <location>
        <begin position="43"/>
        <end position="66"/>
    </location>
</feature>
<organism evidence="2 3">
    <name type="scientific">Geodermatophilus poikilotrophus</name>
    <dbReference type="NCBI Taxonomy" id="1333667"/>
    <lineage>
        <taxon>Bacteria</taxon>
        <taxon>Bacillati</taxon>
        <taxon>Actinomycetota</taxon>
        <taxon>Actinomycetes</taxon>
        <taxon>Geodermatophilales</taxon>
        <taxon>Geodermatophilaceae</taxon>
        <taxon>Geodermatophilus</taxon>
    </lineage>
</organism>